<dbReference type="AlphaFoldDB" id="A0A8J5JZ51"/>
<organism evidence="1 2">
    <name type="scientific">Homarus americanus</name>
    <name type="common">American lobster</name>
    <dbReference type="NCBI Taxonomy" id="6706"/>
    <lineage>
        <taxon>Eukaryota</taxon>
        <taxon>Metazoa</taxon>
        <taxon>Ecdysozoa</taxon>
        <taxon>Arthropoda</taxon>
        <taxon>Crustacea</taxon>
        <taxon>Multicrustacea</taxon>
        <taxon>Malacostraca</taxon>
        <taxon>Eumalacostraca</taxon>
        <taxon>Eucarida</taxon>
        <taxon>Decapoda</taxon>
        <taxon>Pleocyemata</taxon>
        <taxon>Astacidea</taxon>
        <taxon>Nephropoidea</taxon>
        <taxon>Nephropidae</taxon>
        <taxon>Homarus</taxon>
    </lineage>
</organism>
<reference evidence="1" key="1">
    <citation type="journal article" date="2021" name="Sci. Adv.">
        <title>The American lobster genome reveals insights on longevity, neural, and immune adaptations.</title>
        <authorList>
            <person name="Polinski J.M."/>
            <person name="Zimin A.V."/>
            <person name="Clark K.F."/>
            <person name="Kohn A.B."/>
            <person name="Sadowski N."/>
            <person name="Timp W."/>
            <person name="Ptitsyn A."/>
            <person name="Khanna P."/>
            <person name="Romanova D.Y."/>
            <person name="Williams P."/>
            <person name="Greenwood S.J."/>
            <person name="Moroz L.L."/>
            <person name="Walt D.R."/>
            <person name="Bodnar A.G."/>
        </authorList>
    </citation>
    <scope>NUCLEOTIDE SEQUENCE</scope>
    <source>
        <strain evidence="1">GMGI-L3</strain>
    </source>
</reference>
<dbReference type="EMBL" id="JAHLQT010028027">
    <property type="protein sequence ID" value="KAG7162069.1"/>
    <property type="molecule type" value="Genomic_DNA"/>
</dbReference>
<protein>
    <submittedName>
        <fullName evidence="1">Uncharacterized protein</fullName>
    </submittedName>
</protein>
<dbReference type="PANTHER" id="PTHR21037:SF2">
    <property type="entry name" value="SIMILAR TO NOVEL PROTEIN"/>
    <property type="match status" value="1"/>
</dbReference>
<dbReference type="Pfam" id="PF17653">
    <property type="entry name" value="DUF5522"/>
    <property type="match status" value="1"/>
</dbReference>
<dbReference type="Proteomes" id="UP000747542">
    <property type="component" value="Unassembled WGS sequence"/>
</dbReference>
<name>A0A8J5JZ51_HOMAM</name>
<comment type="caution">
    <text evidence="1">The sequence shown here is derived from an EMBL/GenBank/DDBJ whole genome shotgun (WGS) entry which is preliminary data.</text>
</comment>
<gene>
    <name evidence="1" type="ORF">Hamer_G023972</name>
</gene>
<dbReference type="PANTHER" id="PTHR21037">
    <property type="entry name" value="39S RIBOSOMAL PROTEIN L14, MITOCHONDRIAL"/>
    <property type="match status" value="1"/>
</dbReference>
<keyword evidence="2" id="KW-1185">Reference proteome</keyword>
<proteinExistence type="predicted"/>
<dbReference type="InterPro" id="IPR040807">
    <property type="entry name" value="DUF5522"/>
</dbReference>
<accession>A0A8J5JZ51</accession>
<evidence type="ECO:0000313" key="1">
    <source>
        <dbReference type="EMBL" id="KAG7162069.1"/>
    </source>
</evidence>
<evidence type="ECO:0000313" key="2">
    <source>
        <dbReference type="Proteomes" id="UP000747542"/>
    </source>
</evidence>
<sequence length="198" mass="23222">MLKCMRCYCLDKMKTHISSYTSNVTTMNNVNKRYKYTRENVTDVRTKILNDNKKTREQFEAAEQHWEKLVDKSILHPNDLRIYEAHKAAVARGHFTYDDPGTHYRVMTRLRHFLRGSCCGNACRHCVYDHANVADAEKARRVYNTAFWVDVDERPDLKTTAPSTYSIGVRGTTRNSMLRDQSELFNEEHDVDPLLFKH</sequence>